<dbReference type="eggNOG" id="COG0456">
    <property type="taxonomic scope" value="Bacteria"/>
</dbReference>
<gene>
    <name evidence="3" type="ORF">FC83_GL002987</name>
</gene>
<dbReference type="GO" id="GO:0016747">
    <property type="term" value="F:acyltransferase activity, transferring groups other than amino-acyl groups"/>
    <property type="evidence" value="ECO:0007669"/>
    <property type="project" value="InterPro"/>
</dbReference>
<feature type="domain" description="N-acetyltransferase" evidence="2">
    <location>
        <begin position="5"/>
        <end position="152"/>
    </location>
</feature>
<evidence type="ECO:0000256" key="1">
    <source>
        <dbReference type="SAM" id="Phobius"/>
    </source>
</evidence>
<dbReference type="AlphaFoldDB" id="X0PQH5"/>
<dbReference type="InterPro" id="IPR016181">
    <property type="entry name" value="Acyl_CoA_acyltransferase"/>
</dbReference>
<evidence type="ECO:0000259" key="2">
    <source>
        <dbReference type="PROSITE" id="PS51186"/>
    </source>
</evidence>
<reference evidence="3 4" key="1">
    <citation type="journal article" date="2015" name="Genome Announc.">
        <title>Expanding the biotechnology potential of lactobacilli through comparative genomics of 213 strains and associated genera.</title>
        <authorList>
            <person name="Sun Z."/>
            <person name="Harris H.M."/>
            <person name="McCann A."/>
            <person name="Guo C."/>
            <person name="Argimon S."/>
            <person name="Zhang W."/>
            <person name="Yang X."/>
            <person name="Jeffery I.B."/>
            <person name="Cooney J.C."/>
            <person name="Kagawa T.F."/>
            <person name="Liu W."/>
            <person name="Song Y."/>
            <person name="Salvetti E."/>
            <person name="Wrobel A."/>
            <person name="Rasinkangas P."/>
            <person name="Parkhill J."/>
            <person name="Rea M.C."/>
            <person name="O'Sullivan O."/>
            <person name="Ritari J."/>
            <person name="Douillard F.P."/>
            <person name="Paul Ross R."/>
            <person name="Yang R."/>
            <person name="Briner A.E."/>
            <person name="Felis G.E."/>
            <person name="de Vos W.M."/>
            <person name="Barrangou R."/>
            <person name="Klaenhammer T.R."/>
            <person name="Caufield P.W."/>
            <person name="Cui Y."/>
            <person name="Zhang H."/>
            <person name="O'Toole P.W."/>
        </authorList>
    </citation>
    <scope>NUCLEOTIDE SEQUENCE [LARGE SCALE GENOMIC DNA]</scope>
    <source>
        <strain evidence="3 4">DSM 18527</strain>
    </source>
</reference>
<sequence>MLQAIDVSTKMADYESLKQLYLRAFPREERFPLFFLIRQTKKAGIRFQAWYDGPTFVGLTYIITYQGMTYLLFLAVNDQIRSKGYGSQILKAIAKIYRGNTITLLMEEVVTSAPNYQQRLKRQEFYFKNGFRDSRHTTVEYGVKYQMLVLGSDFTAKQYRDLFIYFVGPFVYRFYGTDVV</sequence>
<comment type="caution">
    <text evidence="3">The sequence shown here is derived from an EMBL/GenBank/DDBJ whole genome shotgun (WGS) entry which is preliminary data.</text>
</comment>
<keyword evidence="1" id="KW-1133">Transmembrane helix</keyword>
<accession>X0PQH5</accession>
<dbReference type="OrthoDB" id="9127144at2"/>
<dbReference type="Gene3D" id="3.40.630.30">
    <property type="match status" value="1"/>
</dbReference>
<dbReference type="PATRIC" id="fig|1423734.3.peg.3039"/>
<proteinExistence type="predicted"/>
<dbReference type="STRING" id="1423734.FC83_GL002987"/>
<dbReference type="RefSeq" id="WP_052004637.1">
    <property type="nucleotide sequence ID" value="NZ_AZGA01000005.1"/>
</dbReference>
<keyword evidence="1" id="KW-0812">Transmembrane</keyword>
<organism evidence="3 4">
    <name type="scientific">Agrilactobacillus composti DSM 18527 = JCM 14202</name>
    <dbReference type="NCBI Taxonomy" id="1423734"/>
    <lineage>
        <taxon>Bacteria</taxon>
        <taxon>Bacillati</taxon>
        <taxon>Bacillota</taxon>
        <taxon>Bacilli</taxon>
        <taxon>Lactobacillales</taxon>
        <taxon>Lactobacillaceae</taxon>
        <taxon>Agrilactobacillus</taxon>
    </lineage>
</organism>
<protein>
    <recommendedName>
        <fullName evidence="2">N-acetyltransferase domain-containing protein</fullName>
    </recommendedName>
</protein>
<name>X0PQH5_9LACO</name>
<evidence type="ECO:0000313" key="3">
    <source>
        <dbReference type="EMBL" id="KRM36236.1"/>
    </source>
</evidence>
<feature type="transmembrane region" description="Helical" evidence="1">
    <location>
        <begin position="56"/>
        <end position="76"/>
    </location>
</feature>
<dbReference type="Proteomes" id="UP000051236">
    <property type="component" value="Unassembled WGS sequence"/>
</dbReference>
<dbReference type="EMBL" id="AZGA01000005">
    <property type="protein sequence ID" value="KRM36236.1"/>
    <property type="molecule type" value="Genomic_DNA"/>
</dbReference>
<keyword evidence="1" id="KW-0472">Membrane</keyword>
<evidence type="ECO:0000313" key="4">
    <source>
        <dbReference type="Proteomes" id="UP000051236"/>
    </source>
</evidence>
<dbReference type="Pfam" id="PF00583">
    <property type="entry name" value="Acetyltransf_1"/>
    <property type="match status" value="1"/>
</dbReference>
<keyword evidence="4" id="KW-1185">Reference proteome</keyword>
<dbReference type="SUPFAM" id="SSF55729">
    <property type="entry name" value="Acyl-CoA N-acyltransferases (Nat)"/>
    <property type="match status" value="1"/>
</dbReference>
<dbReference type="InterPro" id="IPR000182">
    <property type="entry name" value="GNAT_dom"/>
</dbReference>
<dbReference type="PROSITE" id="PS51186">
    <property type="entry name" value="GNAT"/>
    <property type="match status" value="1"/>
</dbReference>